<evidence type="ECO:0000256" key="4">
    <source>
        <dbReference type="ARBA" id="ARBA00023136"/>
    </source>
</evidence>
<dbReference type="Proteomes" id="UP000252167">
    <property type="component" value="Unassembled WGS sequence"/>
</dbReference>
<sequence>MSEHRAPVIPPPVVVAAALAAQRRLAGRRRGGPVSTTAAGVLLAASAGISVWADLGFGAAKTSINPLHPEKSSTLVVSGANSISRNPMYLGMVGAVTAHALWRGSARALLPALGLALWLDRLQIPAEEEALQATFGQAYADYTNRVPRWIQLPSTLIWLASRDRLRTAG</sequence>
<dbReference type="EMBL" id="POAF01000001">
    <property type="protein sequence ID" value="RBM04004.1"/>
    <property type="molecule type" value="Genomic_DNA"/>
</dbReference>
<evidence type="ECO:0000256" key="3">
    <source>
        <dbReference type="ARBA" id="ARBA00022989"/>
    </source>
</evidence>
<dbReference type="Gene3D" id="1.20.120.1630">
    <property type="match status" value="1"/>
</dbReference>
<comment type="caution">
    <text evidence="5">The sequence shown here is derived from an EMBL/GenBank/DDBJ whole genome shotgun (WGS) entry which is preliminary data.</text>
</comment>
<keyword evidence="3" id="KW-1133">Transmembrane helix</keyword>
<dbReference type="RefSeq" id="WP_113606366.1">
    <property type="nucleotide sequence ID" value="NZ_CM125969.1"/>
</dbReference>
<keyword evidence="6" id="KW-1185">Reference proteome</keyword>
<keyword evidence="5" id="KW-0808">Transferase</keyword>
<dbReference type="Pfam" id="PF04191">
    <property type="entry name" value="PEMT"/>
    <property type="match status" value="1"/>
</dbReference>
<proteinExistence type="predicted"/>
<evidence type="ECO:0000313" key="6">
    <source>
        <dbReference type="Proteomes" id="UP000252167"/>
    </source>
</evidence>
<dbReference type="InterPro" id="IPR007318">
    <property type="entry name" value="Phopholipid_MeTrfase"/>
</dbReference>
<evidence type="ECO:0000256" key="2">
    <source>
        <dbReference type="ARBA" id="ARBA00022692"/>
    </source>
</evidence>
<dbReference type="GO" id="GO:0012505">
    <property type="term" value="C:endomembrane system"/>
    <property type="evidence" value="ECO:0007669"/>
    <property type="project" value="UniProtKB-SubCell"/>
</dbReference>
<evidence type="ECO:0000313" key="5">
    <source>
        <dbReference type="EMBL" id="RBM04004.1"/>
    </source>
</evidence>
<organism evidence="5 6">
    <name type="scientific">Glutamicibacter soli</name>
    <dbReference type="NCBI Taxonomy" id="453836"/>
    <lineage>
        <taxon>Bacteria</taxon>
        <taxon>Bacillati</taxon>
        <taxon>Actinomycetota</taxon>
        <taxon>Actinomycetes</taxon>
        <taxon>Micrococcales</taxon>
        <taxon>Micrococcaceae</taxon>
        <taxon>Glutamicibacter</taxon>
    </lineage>
</organism>
<keyword evidence="2" id="KW-0812">Transmembrane</keyword>
<keyword evidence="5" id="KW-0489">Methyltransferase</keyword>
<gene>
    <name evidence="5" type="ORF">C1H84_01485</name>
</gene>
<dbReference type="GO" id="GO:0032259">
    <property type="term" value="P:methylation"/>
    <property type="evidence" value="ECO:0007669"/>
    <property type="project" value="UniProtKB-KW"/>
</dbReference>
<evidence type="ECO:0000256" key="1">
    <source>
        <dbReference type="ARBA" id="ARBA00004127"/>
    </source>
</evidence>
<comment type="subcellular location">
    <subcellularLocation>
        <location evidence="1">Endomembrane system</location>
        <topology evidence="1">Multi-pass membrane protein</topology>
    </subcellularLocation>
</comment>
<dbReference type="GO" id="GO:0008168">
    <property type="term" value="F:methyltransferase activity"/>
    <property type="evidence" value="ECO:0007669"/>
    <property type="project" value="UniProtKB-KW"/>
</dbReference>
<name>A0A365YPX1_9MICC</name>
<accession>A0A365YPX1</accession>
<dbReference type="AlphaFoldDB" id="A0A365YPX1"/>
<protein>
    <submittedName>
        <fullName evidence="5">Isoprenylcysteine carboxylmethyltransferase family protein</fullName>
    </submittedName>
</protein>
<keyword evidence="4" id="KW-0472">Membrane</keyword>
<reference evidence="5 6" key="1">
    <citation type="submission" date="2018-01" db="EMBL/GenBank/DDBJ databases">
        <title>Glutamicibacter soli strain NHPC-3 Whole genome sequence and assembly.</title>
        <authorList>
            <person name="Choudhury P."/>
            <person name="Gupta D."/>
            <person name="Sengupta K."/>
            <person name="Jawed A."/>
            <person name="Sultana N."/>
            <person name="Saha P."/>
        </authorList>
    </citation>
    <scope>NUCLEOTIDE SEQUENCE [LARGE SCALE GENOMIC DNA]</scope>
    <source>
        <strain evidence="5 6">NHPC-3</strain>
    </source>
</reference>